<name>A0A7Y9DXP0_9PSEU</name>
<accession>A0A7Y9DXP0</accession>
<dbReference type="InterPro" id="IPR036513">
    <property type="entry name" value="STAS_dom_sf"/>
</dbReference>
<dbReference type="EMBL" id="JACCBN010000001">
    <property type="protein sequence ID" value="NYD37422.1"/>
    <property type="molecule type" value="Genomic_DNA"/>
</dbReference>
<gene>
    <name evidence="1" type="ORF">BJ983_003524</name>
</gene>
<evidence type="ECO:0000313" key="2">
    <source>
        <dbReference type="Proteomes" id="UP000535890"/>
    </source>
</evidence>
<dbReference type="AlphaFoldDB" id="A0A7Y9DXP0"/>
<dbReference type="SUPFAM" id="SSF52091">
    <property type="entry name" value="SpoIIaa-like"/>
    <property type="match status" value="1"/>
</dbReference>
<evidence type="ECO:0000313" key="1">
    <source>
        <dbReference type="EMBL" id="NYD37422.1"/>
    </source>
</evidence>
<proteinExistence type="predicted"/>
<reference evidence="1 2" key="1">
    <citation type="submission" date="2020-07" db="EMBL/GenBank/DDBJ databases">
        <title>Sequencing the genomes of 1000 actinobacteria strains.</title>
        <authorList>
            <person name="Klenk H.-P."/>
        </authorList>
    </citation>
    <scope>NUCLEOTIDE SEQUENCE [LARGE SCALE GENOMIC DNA]</scope>
    <source>
        <strain evidence="1 2">DSM 45772</strain>
    </source>
</reference>
<comment type="caution">
    <text evidence="1">The sequence shown here is derived from an EMBL/GenBank/DDBJ whole genome shotgun (WGS) entry which is preliminary data.</text>
</comment>
<keyword evidence="2" id="KW-1185">Reference proteome</keyword>
<sequence>MIRARAVLDAAAAADLRRQTRALLARSGDPIVVDLTDVRDVEPAVAPGALRDLAYEAGDADVDLRVVRGPGAPSVSRALLVDGALFELYPTLDAALRRRSDGAGSPNGR</sequence>
<dbReference type="Proteomes" id="UP000535890">
    <property type="component" value="Unassembled WGS sequence"/>
</dbReference>
<dbReference type="Gene3D" id="3.30.750.24">
    <property type="entry name" value="STAS domain"/>
    <property type="match status" value="1"/>
</dbReference>
<organism evidence="1 2">
    <name type="scientific">Actinomycetospora corticicola</name>
    <dbReference type="NCBI Taxonomy" id="663602"/>
    <lineage>
        <taxon>Bacteria</taxon>
        <taxon>Bacillati</taxon>
        <taxon>Actinomycetota</taxon>
        <taxon>Actinomycetes</taxon>
        <taxon>Pseudonocardiales</taxon>
        <taxon>Pseudonocardiaceae</taxon>
        <taxon>Actinomycetospora</taxon>
    </lineage>
</organism>
<protein>
    <submittedName>
        <fullName evidence="1">Anti-anti-sigma regulatory factor</fullName>
    </submittedName>
</protein>
<dbReference type="RefSeq" id="WP_179794983.1">
    <property type="nucleotide sequence ID" value="NZ_BAABHP010000025.1"/>
</dbReference>